<dbReference type="EMBL" id="ACIZ01000059">
    <property type="protein sequence ID" value="EEN80464.1"/>
    <property type="molecule type" value="Genomic_DNA"/>
</dbReference>
<organism evidence="9 10">
    <name type="scientific">Lacticaseibacillus rhamnosus (strain LMS2-1)</name>
    <dbReference type="NCBI Taxonomy" id="525361"/>
    <lineage>
        <taxon>Bacteria</taxon>
        <taxon>Bacillati</taxon>
        <taxon>Bacillota</taxon>
        <taxon>Bacilli</taxon>
        <taxon>Lactobacillales</taxon>
        <taxon>Lactobacillaceae</taxon>
        <taxon>Lacticaseibacillus</taxon>
    </lineage>
</organism>
<feature type="binding site" description="in other chain" evidence="6">
    <location>
        <position position="32"/>
    </location>
    <ligand>
        <name>dUMP</name>
        <dbReference type="ChEBI" id="CHEBI:246422"/>
        <note>ligand shared between dimeric partners</note>
    </ligand>
</feature>
<evidence type="ECO:0000256" key="1">
    <source>
        <dbReference type="ARBA" id="ARBA00011947"/>
    </source>
</evidence>
<comment type="catalytic activity">
    <reaction evidence="6">
        <text>dUMP + (6R)-5,10-methylene-5,6,7,8-tetrahydrofolate = 7,8-dihydrofolate + dTMP</text>
        <dbReference type="Rhea" id="RHEA:12104"/>
        <dbReference type="ChEBI" id="CHEBI:15636"/>
        <dbReference type="ChEBI" id="CHEBI:57451"/>
        <dbReference type="ChEBI" id="CHEBI:63528"/>
        <dbReference type="ChEBI" id="CHEBI:246422"/>
        <dbReference type="EC" id="2.1.1.45"/>
    </reaction>
</comment>
<dbReference type="GO" id="GO:0032259">
    <property type="term" value="P:methylation"/>
    <property type="evidence" value="ECO:0007669"/>
    <property type="project" value="UniProtKB-KW"/>
</dbReference>
<evidence type="ECO:0000256" key="5">
    <source>
        <dbReference type="ARBA" id="ARBA00022727"/>
    </source>
</evidence>
<feature type="binding site" evidence="6">
    <location>
        <position position="230"/>
    </location>
    <ligand>
        <name>(6R)-5,10-methylene-5,6,7,8-tetrahydrofolate</name>
        <dbReference type="ChEBI" id="CHEBI:15636"/>
    </ligand>
</feature>
<dbReference type="NCBIfam" id="TIGR03284">
    <property type="entry name" value="thym_sym"/>
    <property type="match status" value="1"/>
</dbReference>
<dbReference type="InterPro" id="IPR023451">
    <property type="entry name" value="Thymidate_synth/dCMP_Mease_dom"/>
</dbReference>
<dbReference type="Gene3D" id="3.30.572.10">
    <property type="entry name" value="Thymidylate synthase/dCMP hydroxymethylase domain"/>
    <property type="match status" value="1"/>
</dbReference>
<keyword evidence="5 6" id="KW-0545">Nucleotide biosynthesis</keyword>
<dbReference type="GO" id="GO:0006231">
    <property type="term" value="P:dTMP biosynthetic process"/>
    <property type="evidence" value="ECO:0007669"/>
    <property type="project" value="UniProtKB-UniRule"/>
</dbReference>
<comment type="function">
    <text evidence="6">Catalyzes the reductive methylation of 2'-deoxyuridine-5'-monophosphate (dUMP) to 2'-deoxythymidine-5'-monophosphate (dTMP) while utilizing 5,10-methylenetetrahydrofolate (mTHF) as the methyl donor and reductant in the reaction, yielding dihydrofolate (DHF) as a by-product. This enzymatic reaction provides an intracellular de novo source of dTMP, an essential precursor for DNA biosynthesis.</text>
</comment>
<dbReference type="GO" id="GO:0005829">
    <property type="term" value="C:cytosol"/>
    <property type="evidence" value="ECO:0007669"/>
    <property type="project" value="TreeGrafter"/>
</dbReference>
<comment type="caution">
    <text evidence="6">Lacks conserved residue(s) required for the propagation of feature annotation.</text>
</comment>
<evidence type="ECO:0000313" key="9">
    <source>
        <dbReference type="EMBL" id="EEN80464.1"/>
    </source>
</evidence>
<evidence type="ECO:0000256" key="2">
    <source>
        <dbReference type="ARBA" id="ARBA00022490"/>
    </source>
</evidence>
<evidence type="ECO:0000256" key="4">
    <source>
        <dbReference type="ARBA" id="ARBA00022679"/>
    </source>
</evidence>
<dbReference type="InterPro" id="IPR045097">
    <property type="entry name" value="Thymidate_synth/dCMP_Mease"/>
</dbReference>
<dbReference type="SUPFAM" id="SSF55831">
    <property type="entry name" value="Thymidylate synthase/dCMP hydroxymethylase"/>
    <property type="match status" value="1"/>
</dbReference>
<feature type="binding site" description="in other chain" evidence="6">
    <location>
        <begin position="268"/>
        <end position="270"/>
    </location>
    <ligand>
        <name>dUMP</name>
        <dbReference type="ChEBI" id="CHEBI:246422"/>
        <note>ligand shared between dimeric partners</note>
    </ligand>
</feature>
<dbReference type="UniPathway" id="UPA00575"/>
<accession>C2JWX4</accession>
<evidence type="ECO:0000256" key="7">
    <source>
        <dbReference type="PROSITE-ProRule" id="PRU10016"/>
    </source>
</evidence>
<dbReference type="InterPro" id="IPR020940">
    <property type="entry name" value="Thymidylate_synthase_AS"/>
</dbReference>
<evidence type="ECO:0000313" key="10">
    <source>
        <dbReference type="Proteomes" id="UP000004525"/>
    </source>
</evidence>
<dbReference type="CDD" id="cd00351">
    <property type="entry name" value="TS_Pyrimidine_HMase"/>
    <property type="match status" value="1"/>
</dbReference>
<dbReference type="InterPro" id="IPR036926">
    <property type="entry name" value="Thymidate_synth/dCMP_Mease_sf"/>
</dbReference>
<dbReference type="Pfam" id="PF00303">
    <property type="entry name" value="Thymidylat_synt"/>
    <property type="match status" value="1"/>
</dbReference>
<feature type="binding site" evidence="6">
    <location>
        <position position="324"/>
    </location>
    <ligand>
        <name>(6R)-5,10-methylene-5,6,7,8-tetrahydrofolate</name>
        <dbReference type="ChEBI" id="CHEBI:15636"/>
    </ligand>
</feature>
<sequence length="325" mass="37497">MNGKGAEQTMLEQPYLDLAKKVLDEGHFKPDRTHTGTYSIFGHQMRFDLSKGFPLLTTKKVPFGLIKSELLWFLHGDTNIRFLLQHRNHIWDEWAFEKWVKSDEYHGPDMTDFGHRSQKDPEFAAVYHEEMAKFDDRVLHDDAFAAKYGDLGLVYGSQWRAWHTSKGDTIDQLGDVIEQIKTHPYSRRLIVSAWNPEDVPTMALPPCHTLYQFYVNDGKLSLQLYQRSADIFLGVPFNIASYALLTHLVAHECGLEVGEFIHTFGDAHLYVNHLDQIKEQLSRTPRPAPTLQLNPDKHDIFDFDMKDIKLLNYDPYPAIKAPVAV</sequence>
<comment type="pathway">
    <text evidence="6">Pyrimidine metabolism; dTTP biosynthesis.</text>
</comment>
<feature type="binding site" description="in other chain" evidence="6">
    <location>
        <begin position="227"/>
        <end position="230"/>
    </location>
    <ligand>
        <name>dUMP</name>
        <dbReference type="ChEBI" id="CHEBI:246422"/>
        <note>ligand shared between dimeric partners</note>
    </ligand>
</feature>
<evidence type="ECO:0000256" key="6">
    <source>
        <dbReference type="HAMAP-Rule" id="MF_00008"/>
    </source>
</evidence>
<feature type="binding site" description="in other chain" evidence="6">
    <location>
        <position position="238"/>
    </location>
    <ligand>
        <name>dUMP</name>
        <dbReference type="ChEBI" id="CHEBI:246422"/>
        <note>ligand shared between dimeric partners</note>
    </ligand>
</feature>
<dbReference type="NCBIfam" id="NF002496">
    <property type="entry name" value="PRK01827.1-2"/>
    <property type="match status" value="1"/>
</dbReference>
<dbReference type="HOGENOM" id="CLU_021669_0_2_9"/>
<dbReference type="HAMAP" id="MF_00008">
    <property type="entry name" value="Thymidy_synth_bact"/>
    <property type="match status" value="1"/>
</dbReference>
<feature type="active site" description="Nucleophile" evidence="6">
    <location>
        <position position="207"/>
    </location>
</feature>
<evidence type="ECO:0000259" key="8">
    <source>
        <dbReference type="Pfam" id="PF00303"/>
    </source>
</evidence>
<name>C2JWX4_LACRM</name>
<dbReference type="PANTHER" id="PTHR11548">
    <property type="entry name" value="THYMIDYLATE SYNTHASE 1"/>
    <property type="match status" value="1"/>
</dbReference>
<comment type="similarity">
    <text evidence="6">Belongs to the thymidylate synthase family. Bacterial-type ThyA subfamily.</text>
</comment>
<keyword evidence="3 6" id="KW-0489">Methyltransferase</keyword>
<feature type="binding site" evidence="6">
    <location>
        <begin position="187"/>
        <end position="188"/>
    </location>
    <ligand>
        <name>dUMP</name>
        <dbReference type="ChEBI" id="CHEBI:246422"/>
        <note>ligand shared between dimeric partners</note>
    </ligand>
</feature>
<dbReference type="PANTHER" id="PTHR11548:SF9">
    <property type="entry name" value="THYMIDYLATE SYNTHASE"/>
    <property type="match status" value="1"/>
</dbReference>
<protein>
    <recommendedName>
        <fullName evidence="1 6">Thymidylate synthase</fullName>
        <shortName evidence="6">TS</shortName>
        <shortName evidence="6">TSase</shortName>
        <ecNumber evidence="1 6">2.1.1.45</ecNumber>
    </recommendedName>
</protein>
<proteinExistence type="inferred from homology"/>
<dbReference type="AlphaFoldDB" id="C2JWX4"/>
<dbReference type="Proteomes" id="UP000004525">
    <property type="component" value="Unassembled WGS sequence"/>
</dbReference>
<feature type="domain" description="Thymidylate synthase/dCMP hydroxymethylase" evidence="8">
    <location>
        <begin position="14"/>
        <end position="325"/>
    </location>
</feature>
<comment type="subunit">
    <text evidence="6">Homodimer.</text>
</comment>
<gene>
    <name evidence="6 9" type="primary">thyA</name>
    <name evidence="9" type="ORF">HMPREF0539_1445</name>
</gene>
<dbReference type="GO" id="GO:0004799">
    <property type="term" value="F:thymidylate synthase activity"/>
    <property type="evidence" value="ECO:0007669"/>
    <property type="project" value="UniProtKB-UniRule"/>
</dbReference>
<dbReference type="PROSITE" id="PS00091">
    <property type="entry name" value="THYMIDYLATE_SYNTHASE"/>
    <property type="match status" value="1"/>
</dbReference>
<feature type="active site" evidence="7">
    <location>
        <position position="207"/>
    </location>
</feature>
<dbReference type="InterPro" id="IPR000398">
    <property type="entry name" value="Thymidylate_synthase"/>
</dbReference>
<keyword evidence="2 6" id="KW-0963">Cytoplasm</keyword>
<evidence type="ECO:0000256" key="3">
    <source>
        <dbReference type="ARBA" id="ARBA00022603"/>
    </source>
</evidence>
<comment type="caution">
    <text evidence="9">The sequence shown here is derived from an EMBL/GenBank/DDBJ whole genome shotgun (WGS) entry which is preliminary data.</text>
</comment>
<dbReference type="GO" id="GO:0006235">
    <property type="term" value="P:dTTP biosynthetic process"/>
    <property type="evidence" value="ECO:0007669"/>
    <property type="project" value="UniProtKB-UniRule"/>
</dbReference>
<reference evidence="9" key="1">
    <citation type="submission" date="2009-01" db="EMBL/GenBank/DDBJ databases">
        <authorList>
            <person name="Qin X."/>
            <person name="Bachman B."/>
            <person name="Battles P."/>
            <person name="Bell A."/>
            <person name="Bess C."/>
            <person name="Bickham C."/>
            <person name="Chaboub L."/>
            <person name="Chen D."/>
            <person name="Coyle M."/>
            <person name="Deiros D.R."/>
            <person name="Dinh H."/>
            <person name="Forbes L."/>
            <person name="Fowler G."/>
            <person name="Francisco L."/>
            <person name="Fu Q."/>
            <person name="Gubbala S."/>
            <person name="Hale W."/>
            <person name="Han Y."/>
            <person name="Hemphill L."/>
            <person name="Highlander S.K."/>
            <person name="Hirani K."/>
            <person name="Hogues M."/>
            <person name="Jackson L."/>
            <person name="Jakkamsetti A."/>
            <person name="Javaid M."/>
            <person name="Jiang H."/>
            <person name="Korchina V."/>
            <person name="Kovar C."/>
            <person name="Lara F."/>
            <person name="Lee S."/>
            <person name="Mata R."/>
            <person name="Mathew T."/>
            <person name="Moen C."/>
            <person name="Morales K."/>
            <person name="Munidasa M."/>
            <person name="Nazareth L."/>
            <person name="Ngo R."/>
            <person name="Nguyen L."/>
            <person name="Okwuonu G."/>
            <person name="Ongeri F."/>
            <person name="Patil S."/>
            <person name="Petrosino J."/>
            <person name="Pham C."/>
            <person name="Pham P."/>
            <person name="Pu L.-L."/>
            <person name="Puazo M."/>
            <person name="Raj R."/>
            <person name="Reid J."/>
            <person name="Rouhana J."/>
            <person name="Saada N."/>
            <person name="Shang Y."/>
            <person name="Simmons D."/>
            <person name="Thornton R."/>
            <person name="Warren J."/>
            <person name="Weissenberger G."/>
            <person name="Zhang J."/>
            <person name="Zhang L."/>
            <person name="Zhou C."/>
            <person name="Zhu D."/>
            <person name="Muzny D."/>
            <person name="Worley K."/>
            <person name="Gibbs R."/>
        </authorList>
    </citation>
    <scope>NUCLEOTIDE SEQUENCE [LARGE SCALE GENOMIC DNA]</scope>
    <source>
        <strain evidence="9">LMS2-1</strain>
    </source>
</reference>
<keyword evidence="4 6" id="KW-0808">Transferase</keyword>
<dbReference type="EC" id="2.1.1.45" evidence="1 6"/>
<dbReference type="PRINTS" id="PR00108">
    <property type="entry name" value="THYMDSNTHASE"/>
</dbReference>
<comment type="subcellular location">
    <subcellularLocation>
        <location evidence="6">Cytoplasm</location>
    </subcellularLocation>
</comment>
<keyword evidence="10" id="KW-1185">Reference proteome</keyword>